<dbReference type="GeneID" id="8590811"/>
<evidence type="ECO:0000313" key="2">
    <source>
        <dbReference type="Proteomes" id="UP000008549"/>
    </source>
</evidence>
<dbReference type="CTD" id="8590811"/>
<dbReference type="EMBL" id="HE601437">
    <property type="protein sequence ID" value="CAP30919.2"/>
    <property type="molecule type" value="Genomic_DNA"/>
</dbReference>
<keyword evidence="2" id="KW-1185">Reference proteome</keyword>
<dbReference type="AlphaFoldDB" id="A8XE47"/>
<sequence length="169" mass="19470">MKPLHIPELSYANQELQLINETGSEAPDVIQMRNQKARNLDDLVGDEHYDMQEDEEIPSHGALPDWDFSYAHMRKKSDDQAPISRPSMVHRPAFSFSPLISSPEEIANPSHGTRSSCIQLWMFIVVLQLIALDLHQNRFFHQSGQEKWTTPVFNSFSTKEFSPRSKFKT</sequence>
<reference evidence="1 2" key="1">
    <citation type="journal article" date="2003" name="PLoS Biol.">
        <title>The genome sequence of Caenorhabditis briggsae: a platform for comparative genomics.</title>
        <authorList>
            <person name="Stein L.D."/>
            <person name="Bao Z."/>
            <person name="Blasiar D."/>
            <person name="Blumenthal T."/>
            <person name="Brent M.R."/>
            <person name="Chen N."/>
            <person name="Chinwalla A."/>
            <person name="Clarke L."/>
            <person name="Clee C."/>
            <person name="Coghlan A."/>
            <person name="Coulson A."/>
            <person name="D'Eustachio P."/>
            <person name="Fitch D.H."/>
            <person name="Fulton L.A."/>
            <person name="Fulton R.E."/>
            <person name="Griffiths-Jones S."/>
            <person name="Harris T.W."/>
            <person name="Hillier L.W."/>
            <person name="Kamath R."/>
            <person name="Kuwabara P.E."/>
            <person name="Mardis E.R."/>
            <person name="Marra M.A."/>
            <person name="Miner T.L."/>
            <person name="Minx P."/>
            <person name="Mullikin J.C."/>
            <person name="Plumb R.W."/>
            <person name="Rogers J."/>
            <person name="Schein J.E."/>
            <person name="Sohrmann M."/>
            <person name="Spieth J."/>
            <person name="Stajich J.E."/>
            <person name="Wei C."/>
            <person name="Willey D."/>
            <person name="Wilson R.K."/>
            <person name="Durbin R."/>
            <person name="Waterston R.H."/>
        </authorList>
    </citation>
    <scope>NUCLEOTIDE SEQUENCE [LARGE SCALE GENOMIC DNA]</scope>
    <source>
        <strain evidence="1 2">AF16</strain>
    </source>
</reference>
<dbReference type="Proteomes" id="UP000008549">
    <property type="component" value="Unassembled WGS sequence"/>
</dbReference>
<organism evidence="1 2">
    <name type="scientific">Caenorhabditis briggsae</name>
    <dbReference type="NCBI Taxonomy" id="6238"/>
    <lineage>
        <taxon>Eukaryota</taxon>
        <taxon>Metazoa</taxon>
        <taxon>Ecdysozoa</taxon>
        <taxon>Nematoda</taxon>
        <taxon>Chromadorea</taxon>
        <taxon>Rhabditida</taxon>
        <taxon>Rhabditina</taxon>
        <taxon>Rhabditomorpha</taxon>
        <taxon>Rhabditoidea</taxon>
        <taxon>Rhabditidae</taxon>
        <taxon>Peloderinae</taxon>
        <taxon>Caenorhabditis</taxon>
    </lineage>
</organism>
<proteinExistence type="predicted"/>
<dbReference type="InParanoid" id="A8XE47"/>
<dbReference type="WormBase" id="CBG11835">
    <property type="protein sequence ID" value="CBP44916"/>
    <property type="gene ID" value="WBGene00032887"/>
</dbReference>
<protein>
    <submittedName>
        <fullName evidence="1">Protein CBG11835</fullName>
    </submittedName>
</protein>
<dbReference type="KEGG" id="cbr:CBG_11835"/>
<evidence type="ECO:0000313" key="1">
    <source>
        <dbReference type="EMBL" id="CAP30919.2"/>
    </source>
</evidence>
<reference evidence="1 2" key="2">
    <citation type="journal article" date="2011" name="PLoS Genet.">
        <title>Caenorhabditis briggsae recombinant inbred line genotypes reveal inter-strain incompatibility and the evolution of recombination.</title>
        <authorList>
            <person name="Ross J.A."/>
            <person name="Koboldt D.C."/>
            <person name="Staisch J.E."/>
            <person name="Chamberlin H.M."/>
            <person name="Gupta B.P."/>
            <person name="Miller R.D."/>
            <person name="Baird S.E."/>
            <person name="Haag E.S."/>
        </authorList>
    </citation>
    <scope>NUCLEOTIDE SEQUENCE [LARGE SCALE GENOMIC DNA]</scope>
    <source>
        <strain evidence="1 2">AF16</strain>
    </source>
</reference>
<dbReference type="HOGENOM" id="CLU_1579899_0_0_1"/>
<dbReference type="RefSeq" id="XP_045094679.1">
    <property type="nucleotide sequence ID" value="XM_045239387.1"/>
</dbReference>
<evidence type="ECO:0000313" key="3">
    <source>
        <dbReference type="WormBase" id="CBG11835"/>
    </source>
</evidence>
<accession>A8XE47</accession>
<name>A8XE47_CAEBR</name>
<gene>
    <name evidence="1 3" type="ORF">CBG11835</name>
    <name evidence="1" type="ORF">CBG_11835</name>
</gene>